<evidence type="ECO:0000313" key="1">
    <source>
        <dbReference type="EMBL" id="MBC3440541.1"/>
    </source>
</evidence>
<sequence>MLKIVPDPPHSPETCHTLEELLIQTAEYLVCALSIANQSTLFTFNTPAHPLNLATLHEIEAARGLVEMALGKLQIRH</sequence>
<gene>
    <name evidence="2" type="ORF">HU737_001070</name>
    <name evidence="1" type="ORF">HU737_07615</name>
</gene>
<dbReference type="Proteomes" id="UP000599879">
    <property type="component" value="Unassembled WGS sequence"/>
</dbReference>
<evidence type="ECO:0008006" key="3">
    <source>
        <dbReference type="Google" id="ProtNLM"/>
    </source>
</evidence>
<dbReference type="RefSeq" id="WP_186554099.1">
    <property type="nucleotide sequence ID" value="NZ_JABWRE020000001.1"/>
</dbReference>
<protein>
    <recommendedName>
        <fullName evidence="3">DUF3077 domain-containing protein</fullName>
    </recommendedName>
</protein>
<accession>A0A923JUX4</accession>
<name>A0A923JUX4_9PSED</name>
<reference evidence="1" key="1">
    <citation type="journal article" date="2020" name="Microorganisms">
        <title>Reliable Identification of Environmental Pseudomonas Isolates Using the rpoD Gene.</title>
        <authorList>
            <consortium name="The Broad Institute Genome Sequencing Platform"/>
            <person name="Girard L."/>
            <person name="Lood C."/>
            <person name="Rokni-Zadeh H."/>
            <person name="van Noort V."/>
            <person name="Lavigne R."/>
            <person name="De Mot R."/>
        </authorList>
    </citation>
    <scope>NUCLEOTIDE SEQUENCE</scope>
    <source>
        <strain evidence="1">SWRI10</strain>
    </source>
</reference>
<comment type="caution">
    <text evidence="1">The sequence shown here is derived from an EMBL/GenBank/DDBJ whole genome shotgun (WGS) entry which is preliminary data.</text>
</comment>
<organism evidence="1">
    <name type="scientific">Pseudomonas urmiensis</name>
    <dbReference type="NCBI Taxonomy" id="2745493"/>
    <lineage>
        <taxon>Bacteria</taxon>
        <taxon>Pseudomonadati</taxon>
        <taxon>Pseudomonadota</taxon>
        <taxon>Gammaproteobacteria</taxon>
        <taxon>Pseudomonadales</taxon>
        <taxon>Pseudomonadaceae</taxon>
        <taxon>Pseudomonas</taxon>
    </lineage>
</organism>
<dbReference type="EMBL" id="JABWRE020000001">
    <property type="protein sequence ID" value="MBV4534566.1"/>
    <property type="molecule type" value="Genomic_DNA"/>
</dbReference>
<evidence type="ECO:0000313" key="2">
    <source>
        <dbReference type="EMBL" id="MBV4534566.1"/>
    </source>
</evidence>
<dbReference type="EMBL" id="JABWRE010000004">
    <property type="protein sequence ID" value="MBC3440541.1"/>
    <property type="molecule type" value="Genomic_DNA"/>
</dbReference>
<reference evidence="2" key="3">
    <citation type="submission" date="2021-06" db="EMBL/GenBank/DDBJ databases">
        <title>Updating the genus Pseudomonas: Description of 43 new species and partition of the Pseudomonas putida group.</title>
        <authorList>
            <person name="Girard L."/>
            <person name="Lood C."/>
            <person name="Vandamme P."/>
            <person name="Rokni-Zadeh H."/>
            <person name="Van Noort V."/>
            <person name="Hofte M."/>
            <person name="Lavigne R."/>
            <person name="De Mot R."/>
        </authorList>
    </citation>
    <scope>NUCLEOTIDE SEQUENCE</scope>
    <source>
        <strain evidence="2">SWRI10</strain>
    </source>
</reference>
<dbReference type="AlphaFoldDB" id="A0A923JUX4"/>
<reference evidence="1" key="2">
    <citation type="submission" date="2020-07" db="EMBL/GenBank/DDBJ databases">
        <authorList>
            <person name="Lood C."/>
            <person name="Girard L."/>
        </authorList>
    </citation>
    <scope>NUCLEOTIDE SEQUENCE</scope>
    <source>
        <strain evidence="1">SWRI10</strain>
    </source>
</reference>
<proteinExistence type="predicted"/>